<keyword evidence="6 7" id="KW-0413">Isomerase</keyword>
<dbReference type="InterPro" id="IPR009006">
    <property type="entry name" value="Ala_racemase/Decarboxylase_C"/>
</dbReference>
<accession>A0ABX0TS18</accession>
<dbReference type="InterPro" id="IPR020622">
    <property type="entry name" value="Ala_racemase_pyridoxalP-BS"/>
</dbReference>
<dbReference type="CDD" id="cd00430">
    <property type="entry name" value="PLPDE_III_AR"/>
    <property type="match status" value="1"/>
</dbReference>
<evidence type="ECO:0000313" key="9">
    <source>
        <dbReference type="EMBL" id="NIJ08318.1"/>
    </source>
</evidence>
<feature type="binding site" evidence="7">
    <location>
        <position position="311"/>
    </location>
    <ligand>
        <name>substrate</name>
    </ligand>
</feature>
<evidence type="ECO:0000256" key="2">
    <source>
        <dbReference type="ARBA" id="ARBA00001933"/>
    </source>
</evidence>
<dbReference type="EC" id="5.1.1.1" evidence="4 7"/>
<feature type="active site" description="Proton acceptor; specific for L-alanine" evidence="7">
    <location>
        <position position="263"/>
    </location>
</feature>
<protein>
    <recommendedName>
        <fullName evidence="4 7">Alanine racemase</fullName>
        <ecNumber evidence="4 7">5.1.1.1</ecNumber>
    </recommendedName>
</protein>
<dbReference type="InterPro" id="IPR001608">
    <property type="entry name" value="Ala_racemase_N"/>
</dbReference>
<evidence type="ECO:0000256" key="4">
    <source>
        <dbReference type="ARBA" id="ARBA00013089"/>
    </source>
</evidence>
<dbReference type="NCBIfam" id="TIGR00492">
    <property type="entry name" value="alr"/>
    <property type="match status" value="1"/>
</dbReference>
<dbReference type="InterPro" id="IPR029066">
    <property type="entry name" value="PLP-binding_barrel"/>
</dbReference>
<dbReference type="Gene3D" id="3.20.20.10">
    <property type="entry name" value="Alanine racemase"/>
    <property type="match status" value="1"/>
</dbReference>
<feature type="binding site" evidence="7">
    <location>
        <position position="141"/>
    </location>
    <ligand>
        <name>substrate</name>
    </ligand>
</feature>
<dbReference type="InterPro" id="IPR000821">
    <property type="entry name" value="Ala_racemase"/>
</dbReference>
<evidence type="ECO:0000313" key="10">
    <source>
        <dbReference type="Proteomes" id="UP000727456"/>
    </source>
</evidence>
<dbReference type="SMART" id="SM01005">
    <property type="entry name" value="Ala_racemase_C"/>
    <property type="match status" value="1"/>
</dbReference>
<evidence type="ECO:0000256" key="7">
    <source>
        <dbReference type="HAMAP-Rule" id="MF_01201"/>
    </source>
</evidence>
<comment type="catalytic activity">
    <reaction evidence="1 7">
        <text>L-alanine = D-alanine</text>
        <dbReference type="Rhea" id="RHEA:20249"/>
        <dbReference type="ChEBI" id="CHEBI:57416"/>
        <dbReference type="ChEBI" id="CHEBI:57972"/>
        <dbReference type="EC" id="5.1.1.1"/>
    </reaction>
</comment>
<evidence type="ECO:0000259" key="8">
    <source>
        <dbReference type="SMART" id="SM01005"/>
    </source>
</evidence>
<dbReference type="GO" id="GO:0008784">
    <property type="term" value="F:alanine racemase activity"/>
    <property type="evidence" value="ECO:0007669"/>
    <property type="project" value="UniProtKB-EC"/>
</dbReference>
<dbReference type="HAMAP" id="MF_01201">
    <property type="entry name" value="Ala_racemase"/>
    <property type="match status" value="1"/>
</dbReference>
<evidence type="ECO:0000256" key="3">
    <source>
        <dbReference type="ARBA" id="ARBA00007880"/>
    </source>
</evidence>
<feature type="active site" description="Proton acceptor; specific for D-alanine" evidence="7">
    <location>
        <position position="42"/>
    </location>
</feature>
<dbReference type="PRINTS" id="PR00992">
    <property type="entry name" value="ALARACEMASE"/>
</dbReference>
<dbReference type="PANTHER" id="PTHR30511:SF0">
    <property type="entry name" value="ALANINE RACEMASE, CATABOLIC-RELATED"/>
    <property type="match status" value="1"/>
</dbReference>
<comment type="caution">
    <text evidence="9">The sequence shown here is derived from an EMBL/GenBank/DDBJ whole genome shotgun (WGS) entry which is preliminary data.</text>
</comment>
<dbReference type="PANTHER" id="PTHR30511">
    <property type="entry name" value="ALANINE RACEMASE"/>
    <property type="match status" value="1"/>
</dbReference>
<dbReference type="InterPro" id="IPR011079">
    <property type="entry name" value="Ala_racemase_C"/>
</dbReference>
<proteinExistence type="inferred from homology"/>
<dbReference type="SUPFAM" id="SSF50621">
    <property type="entry name" value="Alanine racemase C-terminal domain-like"/>
    <property type="match status" value="1"/>
</dbReference>
<evidence type="ECO:0000256" key="6">
    <source>
        <dbReference type="ARBA" id="ARBA00023235"/>
    </source>
</evidence>
<dbReference type="Pfam" id="PF00842">
    <property type="entry name" value="Ala_racemase_C"/>
    <property type="match status" value="1"/>
</dbReference>
<dbReference type="EMBL" id="JAAOZC010000004">
    <property type="protein sequence ID" value="NIJ08318.1"/>
    <property type="molecule type" value="Genomic_DNA"/>
</dbReference>
<dbReference type="Proteomes" id="UP000727456">
    <property type="component" value="Unassembled WGS sequence"/>
</dbReference>
<evidence type="ECO:0000256" key="5">
    <source>
        <dbReference type="ARBA" id="ARBA00022898"/>
    </source>
</evidence>
<keyword evidence="5 7" id="KW-0663">Pyridoxal phosphate</keyword>
<dbReference type="RefSeq" id="WP_167073162.1">
    <property type="nucleotide sequence ID" value="NZ_JAAOZC010000004.1"/>
</dbReference>
<organism evidence="9 10">
    <name type="scientific">Sphingomonas vulcanisoli</name>
    <dbReference type="NCBI Taxonomy" id="1658060"/>
    <lineage>
        <taxon>Bacteria</taxon>
        <taxon>Pseudomonadati</taxon>
        <taxon>Pseudomonadota</taxon>
        <taxon>Alphaproteobacteria</taxon>
        <taxon>Sphingomonadales</taxon>
        <taxon>Sphingomonadaceae</taxon>
        <taxon>Sphingomonas</taxon>
    </lineage>
</organism>
<dbReference type="Pfam" id="PF01168">
    <property type="entry name" value="Ala_racemase_N"/>
    <property type="match status" value="1"/>
</dbReference>
<dbReference type="SUPFAM" id="SSF51419">
    <property type="entry name" value="PLP-binding barrel"/>
    <property type="match status" value="1"/>
</dbReference>
<dbReference type="PROSITE" id="PS00395">
    <property type="entry name" value="ALANINE_RACEMASE"/>
    <property type="match status" value="1"/>
</dbReference>
<comment type="similarity">
    <text evidence="3 7">Belongs to the alanine racemase family.</text>
</comment>
<reference evidence="9 10" key="1">
    <citation type="submission" date="2020-03" db="EMBL/GenBank/DDBJ databases">
        <title>Genomic Encyclopedia of Type Strains, Phase III (KMG-III): the genomes of soil and plant-associated and newly described type strains.</title>
        <authorList>
            <person name="Whitman W."/>
        </authorList>
    </citation>
    <scope>NUCLEOTIDE SEQUENCE [LARGE SCALE GENOMIC DNA]</scope>
    <source>
        <strain evidence="9 10">CECT 8804</strain>
    </source>
</reference>
<sequence>MVISEASAGGRLTIDLGALKANYRRFAALAARDGAACGAVVKADAYGLGVERVVPALLAAGCRTFFVVQLDEARVVRPLLPDDVSLYVLNGLYPGSAPDYPAIGAIPVLNSLAQAREWAALASARGERLPAALQFDTIMSRLGMPPEEVEAIASEPGFRETIDLKLVMSHLACSEDRDAPANARQLRIFEEAAALFPDVSRSLANSGGTVLGGAFAGDLVRVGIALYGGIPTEHPNFALERVVSLDAKVIQLRTVPPGTGVGYGLTFTTTRETRIATLGLGYADGWLRSLSGRGAAYYGGQRLPILGRVSMDSMAIDVTDLPPVSLHEGDWVELIGPHQSLDEVGAAAGTISYEILTSLGARYHVRVIDEEAA</sequence>
<name>A0ABX0TS18_9SPHN</name>
<dbReference type="Gene3D" id="2.40.37.10">
    <property type="entry name" value="Lyase, Ornithine Decarboxylase, Chain A, domain 1"/>
    <property type="match status" value="1"/>
</dbReference>
<comment type="pathway">
    <text evidence="7">Amino-acid biosynthesis; D-alanine biosynthesis; D-alanine from L-alanine: step 1/1.</text>
</comment>
<feature type="modified residue" description="N6-(pyridoxal phosphate)lysine" evidence="7">
    <location>
        <position position="42"/>
    </location>
</feature>
<gene>
    <name evidence="9" type="ORF">FHS31_001935</name>
</gene>
<keyword evidence="10" id="KW-1185">Reference proteome</keyword>
<feature type="domain" description="Alanine racemase C-terminal" evidence="8">
    <location>
        <begin position="242"/>
        <end position="368"/>
    </location>
</feature>
<comment type="function">
    <text evidence="7">Catalyzes the interconversion of L-alanine and D-alanine. May also act on other amino acids.</text>
</comment>
<evidence type="ECO:0000256" key="1">
    <source>
        <dbReference type="ARBA" id="ARBA00000316"/>
    </source>
</evidence>
<comment type="cofactor">
    <cofactor evidence="2 7">
        <name>pyridoxal 5'-phosphate</name>
        <dbReference type="ChEBI" id="CHEBI:597326"/>
    </cofactor>
</comment>